<dbReference type="InterPro" id="IPR008271">
    <property type="entry name" value="Ser/Thr_kinase_AS"/>
</dbReference>
<comment type="similarity">
    <text evidence="2">Belongs to the protein kinase superfamily. TKL Ser/Thr protein kinase family. TGFB receptor subfamily.</text>
</comment>
<dbReference type="InterPro" id="IPR000333">
    <property type="entry name" value="TGFB_receptor"/>
</dbReference>
<name>A0A1V4K5B1_PATFA</name>
<evidence type="ECO:0000256" key="11">
    <source>
        <dbReference type="ARBA" id="ARBA00022989"/>
    </source>
</evidence>
<dbReference type="SMART" id="SM00220">
    <property type="entry name" value="S_TKc"/>
    <property type="match status" value="1"/>
</dbReference>
<dbReference type="GO" id="GO:0005524">
    <property type="term" value="F:ATP binding"/>
    <property type="evidence" value="ECO:0007669"/>
    <property type="project" value="UniProtKB-UniRule"/>
</dbReference>
<dbReference type="Gene3D" id="1.10.510.10">
    <property type="entry name" value="Transferase(Phosphotransferase) domain 1"/>
    <property type="match status" value="1"/>
</dbReference>
<evidence type="ECO:0000256" key="3">
    <source>
        <dbReference type="ARBA" id="ARBA00012401"/>
    </source>
</evidence>
<dbReference type="Proteomes" id="UP000190648">
    <property type="component" value="Unassembled WGS sequence"/>
</dbReference>
<dbReference type="GO" id="GO:0005886">
    <property type="term" value="C:plasma membrane"/>
    <property type="evidence" value="ECO:0007669"/>
    <property type="project" value="TreeGrafter"/>
</dbReference>
<comment type="caution">
    <text evidence="19">The sequence shown here is derived from an EMBL/GenBank/DDBJ whole genome shotgun (WGS) entry which is preliminary data.</text>
</comment>
<evidence type="ECO:0000256" key="13">
    <source>
        <dbReference type="ARBA" id="ARBA00023170"/>
    </source>
</evidence>
<keyword evidence="6" id="KW-0812">Transmembrane</keyword>
<protein>
    <recommendedName>
        <fullName evidence="3">receptor protein serine/threonine kinase</fullName>
        <ecNumber evidence="3">2.7.11.30</ecNumber>
    </recommendedName>
</protein>
<evidence type="ECO:0000256" key="8">
    <source>
        <dbReference type="ARBA" id="ARBA00022741"/>
    </source>
</evidence>
<proteinExistence type="inferred from homology"/>
<dbReference type="InterPro" id="IPR001245">
    <property type="entry name" value="Ser-Thr/Tyr_kinase_cat_dom"/>
</dbReference>
<dbReference type="InterPro" id="IPR000719">
    <property type="entry name" value="Prot_kinase_dom"/>
</dbReference>
<dbReference type="InterPro" id="IPR003605">
    <property type="entry name" value="GS_dom"/>
</dbReference>
<dbReference type="Pfam" id="PF00069">
    <property type="entry name" value="Pkinase"/>
    <property type="match status" value="1"/>
</dbReference>
<evidence type="ECO:0000313" key="20">
    <source>
        <dbReference type="Proteomes" id="UP000190648"/>
    </source>
</evidence>
<gene>
    <name evidence="19" type="ORF">AV530_002156</name>
</gene>
<dbReference type="FunFam" id="1.10.510.10:FF:000304">
    <property type="entry name" value="Receptor protein serine/threonine kinase"/>
    <property type="match status" value="1"/>
</dbReference>
<dbReference type="AlphaFoldDB" id="A0A1V4K5B1"/>
<keyword evidence="8 15" id="KW-0547">Nucleotide-binding</keyword>
<dbReference type="SMART" id="SM00467">
    <property type="entry name" value="GS"/>
    <property type="match status" value="1"/>
</dbReference>
<dbReference type="PROSITE" id="PS00107">
    <property type="entry name" value="PROTEIN_KINASE_ATP"/>
    <property type="match status" value="1"/>
</dbReference>
<accession>A0A1V4K5B1</accession>
<keyword evidence="11" id="KW-1133">Transmembrane helix</keyword>
<dbReference type="GO" id="GO:0009653">
    <property type="term" value="P:anatomical structure morphogenesis"/>
    <property type="evidence" value="ECO:0007669"/>
    <property type="project" value="UniProtKB-ARBA"/>
</dbReference>
<evidence type="ECO:0000259" key="18">
    <source>
        <dbReference type="PROSITE" id="PS51256"/>
    </source>
</evidence>
<evidence type="ECO:0000259" key="17">
    <source>
        <dbReference type="PROSITE" id="PS50011"/>
    </source>
</evidence>
<dbReference type="GO" id="GO:0071363">
    <property type="term" value="P:cellular response to growth factor stimulus"/>
    <property type="evidence" value="ECO:0007669"/>
    <property type="project" value="TreeGrafter"/>
</dbReference>
<evidence type="ECO:0000256" key="7">
    <source>
        <dbReference type="ARBA" id="ARBA00022729"/>
    </source>
</evidence>
<dbReference type="GO" id="GO:0004675">
    <property type="term" value="F:transmembrane receptor protein serine/threonine kinase activity"/>
    <property type="evidence" value="ECO:0007669"/>
    <property type="project" value="UniProtKB-EC"/>
</dbReference>
<dbReference type="STRING" id="372326.A0A1V4K5B1"/>
<dbReference type="PROSITE" id="PS00108">
    <property type="entry name" value="PROTEIN_KINASE_ST"/>
    <property type="match status" value="1"/>
</dbReference>
<dbReference type="Gene3D" id="3.30.200.20">
    <property type="entry name" value="Phosphorylase Kinase, domain 1"/>
    <property type="match status" value="1"/>
</dbReference>
<feature type="domain" description="GS" evidence="18">
    <location>
        <begin position="1"/>
        <end position="21"/>
    </location>
</feature>
<evidence type="ECO:0000256" key="10">
    <source>
        <dbReference type="ARBA" id="ARBA00022840"/>
    </source>
</evidence>
<keyword evidence="14" id="KW-0464">Manganese</keyword>
<evidence type="ECO:0000256" key="1">
    <source>
        <dbReference type="ARBA" id="ARBA00004479"/>
    </source>
</evidence>
<evidence type="ECO:0000256" key="4">
    <source>
        <dbReference type="ARBA" id="ARBA00022527"/>
    </source>
</evidence>
<dbReference type="PROSITE" id="PS50011">
    <property type="entry name" value="PROTEIN_KINASE_DOM"/>
    <property type="match status" value="1"/>
</dbReference>
<keyword evidence="10 15" id="KW-0067">ATP-binding</keyword>
<dbReference type="GO" id="GO:0009888">
    <property type="term" value="P:tissue development"/>
    <property type="evidence" value="ECO:0007669"/>
    <property type="project" value="UniProtKB-ARBA"/>
</dbReference>
<comment type="subcellular location">
    <subcellularLocation>
        <location evidence="1">Membrane</location>
        <topology evidence="1">Single-pass type I membrane protein</topology>
    </subcellularLocation>
</comment>
<organism evidence="19 20">
    <name type="scientific">Patagioenas fasciata monilis</name>
    <dbReference type="NCBI Taxonomy" id="372326"/>
    <lineage>
        <taxon>Eukaryota</taxon>
        <taxon>Metazoa</taxon>
        <taxon>Chordata</taxon>
        <taxon>Craniata</taxon>
        <taxon>Vertebrata</taxon>
        <taxon>Euteleostomi</taxon>
        <taxon>Archelosauria</taxon>
        <taxon>Archosauria</taxon>
        <taxon>Dinosauria</taxon>
        <taxon>Saurischia</taxon>
        <taxon>Theropoda</taxon>
        <taxon>Coelurosauria</taxon>
        <taxon>Aves</taxon>
        <taxon>Neognathae</taxon>
        <taxon>Neoaves</taxon>
        <taxon>Columbimorphae</taxon>
        <taxon>Columbiformes</taxon>
        <taxon>Columbidae</taxon>
        <taxon>Patagioenas</taxon>
    </lineage>
</organism>
<reference evidence="19 20" key="1">
    <citation type="submission" date="2016-02" db="EMBL/GenBank/DDBJ databases">
        <title>Band-tailed pigeon sequencing and assembly.</title>
        <authorList>
            <person name="Soares A.E."/>
            <person name="Novak B.J."/>
            <person name="Rice E.S."/>
            <person name="O'Connell B."/>
            <person name="Chang D."/>
            <person name="Weber S."/>
            <person name="Shapiro B."/>
        </authorList>
    </citation>
    <scope>NUCLEOTIDE SEQUENCE [LARGE SCALE GENOMIC DNA]</scope>
    <source>
        <strain evidence="19">BTP2013</strain>
        <tissue evidence="19">Blood</tissue>
    </source>
</reference>
<evidence type="ECO:0000256" key="5">
    <source>
        <dbReference type="ARBA" id="ARBA00022679"/>
    </source>
</evidence>
<keyword evidence="4 16" id="KW-0723">Serine/threonine-protein kinase</keyword>
<dbReference type="EMBL" id="LSYS01004331">
    <property type="protein sequence ID" value="OPJ79652.1"/>
    <property type="molecule type" value="Genomic_DNA"/>
</dbReference>
<keyword evidence="20" id="KW-1185">Reference proteome</keyword>
<keyword evidence="7" id="KW-0732">Signal</keyword>
<dbReference type="GO" id="GO:0043235">
    <property type="term" value="C:receptor complex"/>
    <property type="evidence" value="ECO:0007669"/>
    <property type="project" value="TreeGrafter"/>
</dbReference>
<evidence type="ECO:0000256" key="16">
    <source>
        <dbReference type="RuleBase" id="RU000304"/>
    </source>
</evidence>
<sequence>MTTSGSGSGLPLLVQRTIARTIVLQEIVGKGRFGEVWRGKWCGEDVAVKIFSSRDERSWFREAEIYQTVMLRHENILGFIAADNKGKPAIAHRDLKSKNILVKRNESCAIADLGLAVKHDSVLNTIDIPQNPRVGTRRYMAPEILDDVMNMNIFESFKRADMYSLGLVYWEIARRCSVGGITEEYQLPYYDVVPSDPSIEDMRRVVCEQKLRPNIPNQWQSCEALRVLGRVMRECWHGSGAARLTALRVKKTLSQLCAQEDGKA</sequence>
<dbReference type="PANTHER" id="PTHR23255:SF58">
    <property type="entry name" value="ACTIVIN RECEPTOR TYPE-1C"/>
    <property type="match status" value="1"/>
</dbReference>
<evidence type="ECO:0000256" key="14">
    <source>
        <dbReference type="ARBA" id="ARBA00023211"/>
    </source>
</evidence>
<evidence type="ECO:0000256" key="6">
    <source>
        <dbReference type="ARBA" id="ARBA00022692"/>
    </source>
</evidence>
<keyword evidence="5" id="KW-0808">Transferase</keyword>
<dbReference type="PANTHER" id="PTHR23255">
    <property type="entry name" value="TRANSFORMING GROWTH FACTOR-BETA RECEPTOR TYPE I AND II"/>
    <property type="match status" value="1"/>
</dbReference>
<dbReference type="SUPFAM" id="SSF56112">
    <property type="entry name" value="Protein kinase-like (PK-like)"/>
    <property type="match status" value="1"/>
</dbReference>
<evidence type="ECO:0000256" key="9">
    <source>
        <dbReference type="ARBA" id="ARBA00022777"/>
    </source>
</evidence>
<dbReference type="EC" id="2.7.11.30" evidence="3"/>
<evidence type="ECO:0000313" key="19">
    <source>
        <dbReference type="EMBL" id="OPJ79652.1"/>
    </source>
</evidence>
<keyword evidence="13" id="KW-0675">Receptor</keyword>
<evidence type="ECO:0000256" key="12">
    <source>
        <dbReference type="ARBA" id="ARBA00023136"/>
    </source>
</evidence>
<dbReference type="PROSITE" id="PS51256">
    <property type="entry name" value="GS"/>
    <property type="match status" value="1"/>
</dbReference>
<keyword evidence="9" id="KW-0418">Kinase</keyword>
<feature type="binding site" evidence="15">
    <location>
        <position position="49"/>
    </location>
    <ligand>
        <name>ATP</name>
        <dbReference type="ChEBI" id="CHEBI:30616"/>
    </ligand>
</feature>
<keyword evidence="12" id="KW-0472">Membrane</keyword>
<dbReference type="Pfam" id="PF07714">
    <property type="entry name" value="PK_Tyr_Ser-Thr"/>
    <property type="match status" value="1"/>
</dbReference>
<evidence type="ECO:0000256" key="2">
    <source>
        <dbReference type="ARBA" id="ARBA00009605"/>
    </source>
</evidence>
<dbReference type="OrthoDB" id="69842at2759"/>
<dbReference type="InterPro" id="IPR017441">
    <property type="entry name" value="Protein_kinase_ATP_BS"/>
</dbReference>
<feature type="domain" description="Protein kinase" evidence="17">
    <location>
        <begin position="1"/>
        <end position="256"/>
    </location>
</feature>
<dbReference type="Pfam" id="PF08515">
    <property type="entry name" value="TGF_beta_GS"/>
    <property type="match status" value="1"/>
</dbReference>
<evidence type="ECO:0000256" key="15">
    <source>
        <dbReference type="PROSITE-ProRule" id="PRU10141"/>
    </source>
</evidence>
<dbReference type="InterPro" id="IPR011009">
    <property type="entry name" value="Kinase-like_dom_sf"/>
</dbReference>
<dbReference type="PIRSF" id="PIRSF000654">
    <property type="entry name" value="Integrin-linked_kinase"/>
    <property type="match status" value="1"/>
</dbReference>